<dbReference type="GO" id="GO:0005319">
    <property type="term" value="F:lipid transporter activity"/>
    <property type="evidence" value="ECO:0007669"/>
    <property type="project" value="TreeGrafter"/>
</dbReference>
<dbReference type="PANTHER" id="PTHR23345:SF15">
    <property type="entry name" value="VITELLOGENIN 1-RELATED"/>
    <property type="match status" value="1"/>
</dbReference>
<protein>
    <recommendedName>
        <fullName evidence="2">VWFD domain-containing protein</fullName>
    </recommendedName>
</protein>
<evidence type="ECO:0000313" key="4">
    <source>
        <dbReference type="Proteomes" id="UP000053766"/>
    </source>
</evidence>
<gene>
    <name evidence="3" type="ORF">DICVIV_12470</name>
</gene>
<name>A0A0D8XD20_DICVI</name>
<dbReference type="InterPro" id="IPR001846">
    <property type="entry name" value="VWF_type-D"/>
</dbReference>
<sequence length="228" mass="27274">MLNNRLEVVVDNERIDKQRMQEYNVHMMDDNMIRVKLEDVEVRFDGYETKVYMSKQMSEKQCGLCGHFDDNKDNEFYTPMMEYTTDIEKFHKSYMLTDQCEVDNKLLFEKKYYSVETDTLDDYDWMKFYSDENTVDDSKSYGRAMLKNTYVMEFAHRVCFSLEPVSKCPKREQNDDMVEKKIRFTCLPRSSYEARQLLHKARTDILNLSGYPVSFVENISVPRTCTVY</sequence>
<dbReference type="Pfam" id="PF00094">
    <property type="entry name" value="VWD"/>
    <property type="match status" value="1"/>
</dbReference>
<feature type="domain" description="VWFD" evidence="2">
    <location>
        <begin position="1"/>
        <end position="101"/>
    </location>
</feature>
<reference evidence="4" key="2">
    <citation type="journal article" date="2016" name="Sci. Rep.">
        <title>Dictyocaulus viviparus genome, variome and transcriptome elucidate lungworm biology and support future intervention.</title>
        <authorList>
            <person name="McNulty S.N."/>
            <person name="Strube C."/>
            <person name="Rosa B.A."/>
            <person name="Martin J.C."/>
            <person name="Tyagi R."/>
            <person name="Choi Y.J."/>
            <person name="Wang Q."/>
            <person name="Hallsworth Pepin K."/>
            <person name="Zhang X."/>
            <person name="Ozersky P."/>
            <person name="Wilson R.K."/>
            <person name="Sternberg P.W."/>
            <person name="Gasser R.B."/>
            <person name="Mitreva M."/>
        </authorList>
    </citation>
    <scope>NUCLEOTIDE SEQUENCE [LARGE SCALE GENOMIC DNA]</scope>
    <source>
        <strain evidence="4">HannoverDv2000</strain>
    </source>
</reference>
<keyword evidence="1" id="KW-0732">Signal</keyword>
<reference evidence="3 4" key="1">
    <citation type="submission" date="2013-11" db="EMBL/GenBank/DDBJ databases">
        <title>Draft genome of the bovine lungworm Dictyocaulus viviparus.</title>
        <authorList>
            <person name="Mitreva M."/>
        </authorList>
    </citation>
    <scope>NUCLEOTIDE SEQUENCE [LARGE SCALE GENOMIC DNA]</scope>
    <source>
        <strain evidence="3 4">HannoverDv2000</strain>
    </source>
</reference>
<accession>A0A0D8XD20</accession>
<dbReference type="STRING" id="29172.A0A0D8XD20"/>
<evidence type="ECO:0000313" key="3">
    <source>
        <dbReference type="EMBL" id="KJH41554.1"/>
    </source>
</evidence>
<dbReference type="AlphaFoldDB" id="A0A0D8XD20"/>
<dbReference type="EMBL" id="KN716800">
    <property type="protein sequence ID" value="KJH41554.1"/>
    <property type="molecule type" value="Genomic_DNA"/>
</dbReference>
<proteinExistence type="predicted"/>
<evidence type="ECO:0000256" key="1">
    <source>
        <dbReference type="ARBA" id="ARBA00022729"/>
    </source>
</evidence>
<dbReference type="InterPro" id="IPR050733">
    <property type="entry name" value="Vitellogenin/Apolipophorin"/>
</dbReference>
<dbReference type="OrthoDB" id="5852855at2759"/>
<dbReference type="Proteomes" id="UP000053766">
    <property type="component" value="Unassembled WGS sequence"/>
</dbReference>
<keyword evidence="4" id="KW-1185">Reference proteome</keyword>
<organism evidence="3 4">
    <name type="scientific">Dictyocaulus viviparus</name>
    <name type="common">Bovine lungworm</name>
    <dbReference type="NCBI Taxonomy" id="29172"/>
    <lineage>
        <taxon>Eukaryota</taxon>
        <taxon>Metazoa</taxon>
        <taxon>Ecdysozoa</taxon>
        <taxon>Nematoda</taxon>
        <taxon>Chromadorea</taxon>
        <taxon>Rhabditida</taxon>
        <taxon>Rhabditina</taxon>
        <taxon>Rhabditomorpha</taxon>
        <taxon>Strongyloidea</taxon>
        <taxon>Metastrongylidae</taxon>
        <taxon>Dictyocaulus</taxon>
    </lineage>
</organism>
<dbReference type="PANTHER" id="PTHR23345">
    <property type="entry name" value="VITELLOGENIN-RELATED"/>
    <property type="match status" value="1"/>
</dbReference>
<evidence type="ECO:0000259" key="2">
    <source>
        <dbReference type="PROSITE" id="PS51233"/>
    </source>
</evidence>
<dbReference type="PROSITE" id="PS51233">
    <property type="entry name" value="VWFD"/>
    <property type="match status" value="1"/>
</dbReference>